<dbReference type="GO" id="GO:0006313">
    <property type="term" value="P:DNA transposition"/>
    <property type="evidence" value="ECO:0007669"/>
    <property type="project" value="InterPro"/>
</dbReference>
<proteinExistence type="predicted"/>
<sequence length="110" mass="12901">KAQWANNDEYLKYLYSYIHLNPVKLIDPIWKEKGIKNSEVAFTYASSYQYSSLSDYLGAIRQISGILTPTLFPDYFSTHLNIRKELLEWINFQLPIDQESQTLKSGFKQN</sequence>
<evidence type="ECO:0000313" key="2">
    <source>
        <dbReference type="Proteomes" id="UP000230837"/>
    </source>
</evidence>
<comment type="caution">
    <text evidence="1">The sequence shown here is derived from an EMBL/GenBank/DDBJ whole genome shotgun (WGS) entry which is preliminary data.</text>
</comment>
<dbReference type="GO" id="GO:0004803">
    <property type="term" value="F:transposase activity"/>
    <property type="evidence" value="ECO:0007669"/>
    <property type="project" value="InterPro"/>
</dbReference>
<evidence type="ECO:0000313" key="1">
    <source>
        <dbReference type="EMBL" id="PIW97171.1"/>
    </source>
</evidence>
<protein>
    <recommendedName>
        <fullName evidence="3">Transposase</fullName>
    </recommendedName>
</protein>
<accession>A0A2M7IPD4</accession>
<evidence type="ECO:0008006" key="3">
    <source>
        <dbReference type="Google" id="ProtNLM"/>
    </source>
</evidence>
<feature type="non-terminal residue" evidence="1">
    <location>
        <position position="1"/>
    </location>
</feature>
<organism evidence="1 2">
    <name type="scientific">Candidatus Kaiserbacteria bacterium CG_4_8_14_3_um_filter_38_9</name>
    <dbReference type="NCBI Taxonomy" id="1974599"/>
    <lineage>
        <taxon>Bacteria</taxon>
        <taxon>Candidatus Kaiseribacteriota</taxon>
    </lineage>
</organism>
<dbReference type="Gene3D" id="3.30.70.1290">
    <property type="entry name" value="Transposase IS200-like"/>
    <property type="match status" value="1"/>
</dbReference>
<dbReference type="InterPro" id="IPR036515">
    <property type="entry name" value="Transposase_17_sf"/>
</dbReference>
<dbReference type="GO" id="GO:0003677">
    <property type="term" value="F:DNA binding"/>
    <property type="evidence" value="ECO:0007669"/>
    <property type="project" value="InterPro"/>
</dbReference>
<dbReference type="EMBL" id="PFHR01000063">
    <property type="protein sequence ID" value="PIW97171.1"/>
    <property type="molecule type" value="Genomic_DNA"/>
</dbReference>
<gene>
    <name evidence="1" type="ORF">COZ82_01045</name>
</gene>
<reference evidence="2" key="1">
    <citation type="submission" date="2017-09" db="EMBL/GenBank/DDBJ databases">
        <title>Depth-based differentiation of microbial function through sediment-hosted aquifers and enrichment of novel symbionts in the deep terrestrial subsurface.</title>
        <authorList>
            <person name="Probst A.J."/>
            <person name="Ladd B."/>
            <person name="Jarett J.K."/>
            <person name="Geller-Mcgrath D.E."/>
            <person name="Sieber C.M.K."/>
            <person name="Emerson J.B."/>
            <person name="Anantharaman K."/>
            <person name="Thomas B.C."/>
            <person name="Malmstrom R."/>
            <person name="Stieglmeier M."/>
            <person name="Klingl A."/>
            <person name="Woyke T."/>
            <person name="Ryan C.M."/>
            <person name="Banfield J.F."/>
        </authorList>
    </citation>
    <scope>NUCLEOTIDE SEQUENCE [LARGE SCALE GENOMIC DNA]</scope>
</reference>
<dbReference type="Proteomes" id="UP000230837">
    <property type="component" value="Unassembled WGS sequence"/>
</dbReference>
<dbReference type="AlphaFoldDB" id="A0A2M7IPD4"/>
<name>A0A2M7IPD4_9BACT</name>